<protein>
    <recommendedName>
        <fullName evidence="2 3">Nuclear transport factor 2</fullName>
        <shortName evidence="3">NTF-2</shortName>
    </recommendedName>
</protein>
<dbReference type="EMBL" id="JAAAIL010002100">
    <property type="protein sequence ID" value="KAG0260518.1"/>
    <property type="molecule type" value="Genomic_DNA"/>
</dbReference>
<dbReference type="GO" id="GO:0005635">
    <property type="term" value="C:nuclear envelope"/>
    <property type="evidence" value="ECO:0007669"/>
    <property type="project" value="UniProtKB-ARBA"/>
</dbReference>
<evidence type="ECO:0000256" key="3">
    <source>
        <dbReference type="RuleBase" id="RU369002"/>
    </source>
</evidence>
<evidence type="ECO:0000259" key="4">
    <source>
        <dbReference type="PROSITE" id="PS50177"/>
    </source>
</evidence>
<comment type="subcellular location">
    <subcellularLocation>
        <location evidence="3">Cytoplasm</location>
    </subcellularLocation>
    <subcellularLocation>
        <location evidence="3">Nucleus</location>
    </subcellularLocation>
</comment>
<dbReference type="InterPro" id="IPR032710">
    <property type="entry name" value="NTF2-like_dom_sf"/>
</dbReference>
<feature type="domain" description="NTF2" evidence="4">
    <location>
        <begin position="6"/>
        <end position="118"/>
    </location>
</feature>
<dbReference type="Gene3D" id="3.10.450.50">
    <property type="match status" value="1"/>
</dbReference>
<dbReference type="PROSITE" id="PS50177">
    <property type="entry name" value="NTF2_DOMAIN"/>
    <property type="match status" value="1"/>
</dbReference>
<keyword evidence="6" id="KW-1185">Reference proteome</keyword>
<dbReference type="FunFam" id="3.10.450.50:FF:000005">
    <property type="entry name" value="Nuclear transport factor 2"/>
    <property type="match status" value="1"/>
</dbReference>
<evidence type="ECO:0000256" key="1">
    <source>
        <dbReference type="ARBA" id="ARBA00022490"/>
    </source>
</evidence>
<dbReference type="InterPro" id="IPR002075">
    <property type="entry name" value="NTF2_dom"/>
</dbReference>
<dbReference type="SUPFAM" id="SSF54427">
    <property type="entry name" value="NTF2-like"/>
    <property type="match status" value="1"/>
</dbReference>
<organism evidence="5 6">
    <name type="scientific">Linnemannia exigua</name>
    <dbReference type="NCBI Taxonomy" id="604196"/>
    <lineage>
        <taxon>Eukaryota</taxon>
        <taxon>Fungi</taxon>
        <taxon>Fungi incertae sedis</taxon>
        <taxon>Mucoromycota</taxon>
        <taxon>Mortierellomycotina</taxon>
        <taxon>Mortierellomycetes</taxon>
        <taxon>Mortierellales</taxon>
        <taxon>Mortierellaceae</taxon>
        <taxon>Linnemannia</taxon>
    </lineage>
</organism>
<comment type="function">
    <text evidence="3">Has a role in nuclear-cytoplasmic transport of proteins and mRNAs.</text>
</comment>
<dbReference type="Proteomes" id="UP001194580">
    <property type="component" value="Unassembled WGS sequence"/>
</dbReference>
<keyword evidence="3" id="KW-0653">Protein transport</keyword>
<keyword evidence="1 3" id="KW-0963">Cytoplasm</keyword>
<keyword evidence="3" id="KW-0539">Nucleus</keyword>
<dbReference type="CDD" id="cd00780">
    <property type="entry name" value="NTF2"/>
    <property type="match status" value="1"/>
</dbReference>
<evidence type="ECO:0000313" key="5">
    <source>
        <dbReference type="EMBL" id="KAG0260518.1"/>
    </source>
</evidence>
<keyword evidence="3" id="KW-0813">Transport</keyword>
<dbReference type="InterPro" id="IPR045875">
    <property type="entry name" value="NTF2"/>
</dbReference>
<evidence type="ECO:0000313" key="6">
    <source>
        <dbReference type="Proteomes" id="UP001194580"/>
    </source>
</evidence>
<dbReference type="InterPro" id="IPR018222">
    <property type="entry name" value="Nuclear_transport_factor_2_euk"/>
</dbReference>
<reference evidence="5" key="1">
    <citation type="journal article" date="2020" name="Fungal Divers.">
        <title>Resolving the Mortierellaceae phylogeny through synthesis of multi-gene phylogenetics and phylogenomics.</title>
        <authorList>
            <person name="Vandepol N."/>
            <person name="Liber J."/>
            <person name="Desiro A."/>
            <person name="Na H."/>
            <person name="Kennedy M."/>
            <person name="Barry K."/>
            <person name="Grigoriev I.V."/>
            <person name="Miller A.N."/>
            <person name="O'Donnell K."/>
            <person name="Stajich J.E."/>
            <person name="Bonito G."/>
        </authorList>
    </citation>
    <scope>NUCLEOTIDE SEQUENCE</scope>
    <source>
        <strain evidence="5">NRRL 28262</strain>
    </source>
</reference>
<dbReference type="PANTHER" id="PTHR12612">
    <property type="entry name" value="NUCLEAR TRANSPORT FACTOR 2"/>
    <property type="match status" value="1"/>
</dbReference>
<dbReference type="AlphaFoldDB" id="A0AAD4H250"/>
<sequence length="122" mass="13384">MDLQAVADQFVTYYYQTFDGNRGSLGPLYRPTSMLSFEGNQTLGDAAIVEKLAALPLDGLRHQVSTKDAQPAENNSILILVSGQLLAGGETNPQFFTQSFLLKPDGGSYYIQNDVFRLVYGL</sequence>
<comment type="caution">
    <text evidence="5">The sequence shown here is derived from an EMBL/GenBank/DDBJ whole genome shotgun (WGS) entry which is preliminary data.</text>
</comment>
<gene>
    <name evidence="5" type="primary">NTF2</name>
    <name evidence="5" type="ORF">BGZ95_004437</name>
</gene>
<dbReference type="GO" id="GO:0051028">
    <property type="term" value="P:mRNA transport"/>
    <property type="evidence" value="ECO:0007669"/>
    <property type="project" value="UniProtKB-UniRule"/>
</dbReference>
<name>A0AAD4H250_9FUNG</name>
<evidence type="ECO:0000256" key="2">
    <source>
        <dbReference type="ARBA" id="ARBA00026247"/>
    </source>
</evidence>
<proteinExistence type="predicted"/>
<dbReference type="GO" id="GO:0005737">
    <property type="term" value="C:cytoplasm"/>
    <property type="evidence" value="ECO:0007669"/>
    <property type="project" value="UniProtKB-SubCell"/>
</dbReference>
<dbReference type="GO" id="GO:0006606">
    <property type="term" value="P:protein import into nucleus"/>
    <property type="evidence" value="ECO:0007669"/>
    <property type="project" value="UniProtKB-ARBA"/>
</dbReference>
<accession>A0AAD4H250</accession>
<dbReference type="Pfam" id="PF02136">
    <property type="entry name" value="NTF2"/>
    <property type="match status" value="1"/>
</dbReference>